<dbReference type="STRING" id="411473.RUMCAL_01393"/>
<evidence type="ECO:0000313" key="2">
    <source>
        <dbReference type="Proteomes" id="UP000016662"/>
    </source>
</evidence>
<dbReference type="Proteomes" id="UP000016662">
    <property type="component" value="Unassembled WGS sequence"/>
</dbReference>
<dbReference type="EMBL" id="AWVF01000175">
    <property type="protein sequence ID" value="ERJ96258.1"/>
    <property type="molecule type" value="Genomic_DNA"/>
</dbReference>
<keyword evidence="2" id="KW-1185">Reference proteome</keyword>
<reference evidence="1 2" key="1">
    <citation type="submission" date="2013-07" db="EMBL/GenBank/DDBJ databases">
        <authorList>
            <person name="Weinstock G."/>
            <person name="Sodergren E."/>
            <person name="Wylie T."/>
            <person name="Fulton L."/>
            <person name="Fulton R."/>
            <person name="Fronick C."/>
            <person name="O'Laughlin M."/>
            <person name="Godfrey J."/>
            <person name="Miner T."/>
            <person name="Herter B."/>
            <person name="Appelbaum E."/>
            <person name="Cordes M."/>
            <person name="Lek S."/>
            <person name="Wollam A."/>
            <person name="Pepin K.H."/>
            <person name="Palsikar V.B."/>
            <person name="Mitreva M."/>
            <person name="Wilson R.K."/>
        </authorList>
    </citation>
    <scope>NUCLEOTIDE SEQUENCE [LARGE SCALE GENOMIC DNA]</scope>
    <source>
        <strain evidence="1 2">ATCC 27760</strain>
    </source>
</reference>
<name>U2MAB4_9FIRM</name>
<proteinExistence type="predicted"/>
<comment type="caution">
    <text evidence="1">The sequence shown here is derived from an EMBL/GenBank/DDBJ whole genome shotgun (WGS) entry which is preliminary data.</text>
</comment>
<gene>
    <name evidence="1" type="ORF">RUMCAL_01393</name>
</gene>
<accession>U2MAB4</accession>
<dbReference type="AlphaFoldDB" id="U2MAB4"/>
<evidence type="ECO:0000313" key="1">
    <source>
        <dbReference type="EMBL" id="ERJ96258.1"/>
    </source>
</evidence>
<protein>
    <submittedName>
        <fullName evidence="1">Uncharacterized protein</fullName>
    </submittedName>
</protein>
<organism evidence="1 2">
    <name type="scientific">Ruminococcus callidus ATCC 27760</name>
    <dbReference type="NCBI Taxonomy" id="411473"/>
    <lineage>
        <taxon>Bacteria</taxon>
        <taxon>Bacillati</taxon>
        <taxon>Bacillota</taxon>
        <taxon>Clostridia</taxon>
        <taxon>Eubacteriales</taxon>
        <taxon>Oscillospiraceae</taxon>
        <taxon>Ruminococcus</taxon>
    </lineage>
</organism>
<dbReference type="HOGENOM" id="CLU_2685581_0_0_9"/>
<sequence length="74" mass="8588">MKSFVLQMPDEKVNAFSAMFMKKSAAQNLVNAFGFLQWRIKQSVRDFQIFVLTVTMTTYMQLDFVGQRQTGLLD</sequence>